<proteinExistence type="predicted"/>
<reference evidence="2" key="1">
    <citation type="journal article" date="2015" name="Nature">
        <title>Complex archaea that bridge the gap between prokaryotes and eukaryotes.</title>
        <authorList>
            <person name="Spang A."/>
            <person name="Saw J.H."/>
            <person name="Jorgensen S.L."/>
            <person name="Zaremba-Niedzwiedzka K."/>
            <person name="Martijn J."/>
            <person name="Lind A.E."/>
            <person name="van Eijk R."/>
            <person name="Schleper C."/>
            <person name="Guy L."/>
            <person name="Ettema T.J."/>
        </authorList>
    </citation>
    <scope>NUCLEOTIDE SEQUENCE</scope>
</reference>
<protein>
    <recommendedName>
        <fullName evidence="1">Phage terminase large subunit GpA ATPase domain-containing protein</fullName>
    </recommendedName>
</protein>
<evidence type="ECO:0000313" key="2">
    <source>
        <dbReference type="EMBL" id="KKL84267.1"/>
    </source>
</evidence>
<dbReference type="AlphaFoldDB" id="A0A0F9IA46"/>
<name>A0A0F9IA46_9ZZZZ</name>
<organism evidence="2">
    <name type="scientific">marine sediment metagenome</name>
    <dbReference type="NCBI Taxonomy" id="412755"/>
    <lineage>
        <taxon>unclassified sequences</taxon>
        <taxon>metagenomes</taxon>
        <taxon>ecological metagenomes</taxon>
    </lineage>
</organism>
<sequence>MWPSEWAPKNRVMTIGPFAGRPWQSHITPYLDGPMDAMAFPSIQEFTWLKCVQGGGSDAVNNFVGWSIEYLGAPVMYMYPDINTSRENTQDRLIPMIEQSKTLSKYLTGMDDDVTKFRIKLIHMPIYVGWATSPARTANKPLRVMVFDETELYPDVVGKKHADAITEAEKRTTTYG</sequence>
<dbReference type="GO" id="GO:0016887">
    <property type="term" value="F:ATP hydrolysis activity"/>
    <property type="evidence" value="ECO:0007669"/>
    <property type="project" value="InterPro"/>
</dbReference>
<accession>A0A0F9IA46</accession>
<evidence type="ECO:0000259" key="1">
    <source>
        <dbReference type="Pfam" id="PF05876"/>
    </source>
</evidence>
<dbReference type="EMBL" id="LAZR01021749">
    <property type="protein sequence ID" value="KKL84267.1"/>
    <property type="molecule type" value="Genomic_DNA"/>
</dbReference>
<feature type="non-terminal residue" evidence="2">
    <location>
        <position position="176"/>
    </location>
</feature>
<feature type="domain" description="Phage terminase large subunit GpA ATPase" evidence="1">
    <location>
        <begin position="22"/>
        <end position="175"/>
    </location>
</feature>
<dbReference type="Pfam" id="PF05876">
    <property type="entry name" value="GpA_ATPase"/>
    <property type="match status" value="1"/>
</dbReference>
<comment type="caution">
    <text evidence="2">The sequence shown here is derived from an EMBL/GenBank/DDBJ whole genome shotgun (WGS) entry which is preliminary data.</text>
</comment>
<gene>
    <name evidence="2" type="ORF">LCGC14_1966490</name>
</gene>
<dbReference type="InterPro" id="IPR046453">
    <property type="entry name" value="GpA_ATPase"/>
</dbReference>